<comment type="caution">
    <text evidence="2">The sequence shown here is derived from an EMBL/GenBank/DDBJ whole genome shotgun (WGS) entry which is preliminary data.</text>
</comment>
<feature type="compositionally biased region" description="Basic and acidic residues" evidence="1">
    <location>
        <begin position="24"/>
        <end position="35"/>
    </location>
</feature>
<evidence type="ECO:0000313" key="3">
    <source>
        <dbReference type="Proteomes" id="UP001054945"/>
    </source>
</evidence>
<evidence type="ECO:0000256" key="1">
    <source>
        <dbReference type="SAM" id="MobiDB-lite"/>
    </source>
</evidence>
<feature type="region of interest" description="Disordered" evidence="1">
    <location>
        <begin position="152"/>
        <end position="177"/>
    </location>
</feature>
<proteinExistence type="predicted"/>
<name>A0AAV4XX39_CAEEX</name>
<evidence type="ECO:0000313" key="2">
    <source>
        <dbReference type="EMBL" id="GIY99567.1"/>
    </source>
</evidence>
<organism evidence="2 3">
    <name type="scientific">Caerostris extrusa</name>
    <name type="common">Bark spider</name>
    <name type="synonym">Caerostris bankana</name>
    <dbReference type="NCBI Taxonomy" id="172846"/>
    <lineage>
        <taxon>Eukaryota</taxon>
        <taxon>Metazoa</taxon>
        <taxon>Ecdysozoa</taxon>
        <taxon>Arthropoda</taxon>
        <taxon>Chelicerata</taxon>
        <taxon>Arachnida</taxon>
        <taxon>Araneae</taxon>
        <taxon>Araneomorphae</taxon>
        <taxon>Entelegynae</taxon>
        <taxon>Araneoidea</taxon>
        <taxon>Araneidae</taxon>
        <taxon>Caerostris</taxon>
    </lineage>
</organism>
<sequence length="251" mass="27746">MFQLRGNGPSEGRLEVPSPPAVESQEKPVEKVSPEEMCRQMSTALKEIEVIDSIVESSKRSDLQQDYVQITETLLQKRKFLEEWVSRYHCPIDNCKLHKISKTIVNCNVNNVVNCNSSKSVTASISSNVNKPVVHSKSVTFVNASNSGKVNGNIKSKTKRNASQISSNANDSGEFRTPNKKLTAKANFTFNKVSVSDDLVTKNNFQALSTDAAAEDEGSIKETLKGLDKSIECAINDDELEEEIEGSLRIY</sequence>
<dbReference type="EMBL" id="BPLR01018435">
    <property type="protein sequence ID" value="GIY99567.1"/>
    <property type="molecule type" value="Genomic_DNA"/>
</dbReference>
<reference evidence="2 3" key="1">
    <citation type="submission" date="2021-06" db="EMBL/GenBank/DDBJ databases">
        <title>Caerostris extrusa draft genome.</title>
        <authorList>
            <person name="Kono N."/>
            <person name="Arakawa K."/>
        </authorList>
    </citation>
    <scope>NUCLEOTIDE SEQUENCE [LARGE SCALE GENOMIC DNA]</scope>
</reference>
<feature type="compositionally biased region" description="Polar residues" evidence="1">
    <location>
        <begin position="152"/>
        <end position="171"/>
    </location>
</feature>
<dbReference type="Proteomes" id="UP001054945">
    <property type="component" value="Unassembled WGS sequence"/>
</dbReference>
<gene>
    <name evidence="2" type="ORF">CEXT_197301</name>
</gene>
<feature type="region of interest" description="Disordered" evidence="1">
    <location>
        <begin position="1"/>
        <end position="35"/>
    </location>
</feature>
<keyword evidence="3" id="KW-1185">Reference proteome</keyword>
<accession>A0AAV4XX39</accession>
<protein>
    <submittedName>
        <fullName evidence="2">Uncharacterized protein</fullName>
    </submittedName>
</protein>
<dbReference type="AlphaFoldDB" id="A0AAV4XX39"/>